<keyword evidence="1" id="KW-0812">Transmembrane</keyword>
<accession>A0A0W8IF51</accession>
<sequence length="116" mass="11984">MAVAVLITAPAGTGQVLFDFTGLQALAFILPVLGYPVLVIVGLLVETPILRREPATHQRRTAAVSLAVISLLAAASLLVMGPALGAFAVLLLGGLVIPAVRILVRLRRLPPATTTS</sequence>
<feature type="transmembrane region" description="Helical" evidence="1">
    <location>
        <begin position="62"/>
        <end position="80"/>
    </location>
</feature>
<dbReference type="Proteomes" id="UP000053512">
    <property type="component" value="Unassembled WGS sequence"/>
</dbReference>
<evidence type="ECO:0000256" key="1">
    <source>
        <dbReference type="SAM" id="Phobius"/>
    </source>
</evidence>
<organism evidence="2 3">
    <name type="scientific">Kocuria rosea subsp. polaris</name>
    <dbReference type="NCBI Taxonomy" id="136273"/>
    <lineage>
        <taxon>Bacteria</taxon>
        <taxon>Bacillati</taxon>
        <taxon>Actinomycetota</taxon>
        <taxon>Actinomycetes</taxon>
        <taxon>Micrococcales</taxon>
        <taxon>Micrococcaceae</taxon>
        <taxon>Kocuria</taxon>
    </lineage>
</organism>
<reference evidence="3" key="1">
    <citation type="submission" date="2015-12" db="EMBL/GenBank/DDBJ databases">
        <authorList>
            <person name="Nair G.R."/>
            <person name="Kaur G."/>
            <person name="Mayilraj S."/>
        </authorList>
    </citation>
    <scope>NUCLEOTIDE SEQUENCE [LARGE SCALE GENOMIC DNA]</scope>
    <source>
        <strain evidence="3">CD08_4</strain>
    </source>
</reference>
<name>A0A0W8IF51_KOCRO</name>
<keyword evidence="1" id="KW-0472">Membrane</keyword>
<dbReference type="EMBL" id="LQBK01000013">
    <property type="protein sequence ID" value="KUG58518.1"/>
    <property type="molecule type" value="Genomic_DNA"/>
</dbReference>
<keyword evidence="1" id="KW-1133">Transmembrane helix</keyword>
<comment type="caution">
    <text evidence="2">The sequence shown here is derived from an EMBL/GenBank/DDBJ whole genome shotgun (WGS) entry which is preliminary data.</text>
</comment>
<proteinExistence type="predicted"/>
<feature type="transmembrane region" description="Helical" evidence="1">
    <location>
        <begin position="24"/>
        <end position="50"/>
    </location>
</feature>
<protein>
    <submittedName>
        <fullName evidence="2">Uncharacterized protein</fullName>
    </submittedName>
</protein>
<feature type="transmembrane region" description="Helical" evidence="1">
    <location>
        <begin position="86"/>
        <end position="104"/>
    </location>
</feature>
<dbReference type="AlphaFoldDB" id="A0A0W8IF51"/>
<gene>
    <name evidence="2" type="ORF">AVL61_16810</name>
</gene>
<evidence type="ECO:0000313" key="2">
    <source>
        <dbReference type="EMBL" id="KUG58518.1"/>
    </source>
</evidence>
<evidence type="ECO:0000313" key="3">
    <source>
        <dbReference type="Proteomes" id="UP000053512"/>
    </source>
</evidence>